<reference evidence="4" key="1">
    <citation type="submission" date="2021-03" db="EMBL/GenBank/DDBJ databases">
        <title>Draft genome sequence of rust myrtle Austropuccinia psidii MF-1, a brazilian biotype.</title>
        <authorList>
            <person name="Quecine M.C."/>
            <person name="Pachon D.M.R."/>
            <person name="Bonatelli M.L."/>
            <person name="Correr F.H."/>
            <person name="Franceschini L.M."/>
            <person name="Leite T.F."/>
            <person name="Margarido G.R.A."/>
            <person name="Almeida C.A."/>
            <person name="Ferrarezi J.A."/>
            <person name="Labate C.A."/>
        </authorList>
    </citation>
    <scope>NUCLEOTIDE SEQUENCE</scope>
    <source>
        <strain evidence="4">MF-1</strain>
    </source>
</reference>
<dbReference type="SUPFAM" id="SSF53098">
    <property type="entry name" value="Ribonuclease H-like"/>
    <property type="match status" value="1"/>
</dbReference>
<keyword evidence="1" id="KW-0694">RNA-binding</keyword>
<dbReference type="InterPro" id="IPR041577">
    <property type="entry name" value="RT_RNaseH_2"/>
</dbReference>
<evidence type="ECO:0000313" key="4">
    <source>
        <dbReference type="EMBL" id="MBW0493471.1"/>
    </source>
</evidence>
<keyword evidence="2" id="KW-0511">Multifunctional enzyme</keyword>
<dbReference type="CDD" id="cd01647">
    <property type="entry name" value="RT_LTR"/>
    <property type="match status" value="1"/>
</dbReference>
<dbReference type="GO" id="GO:0003824">
    <property type="term" value="F:catalytic activity"/>
    <property type="evidence" value="ECO:0007669"/>
    <property type="project" value="UniProtKB-KW"/>
</dbReference>
<evidence type="ECO:0000256" key="2">
    <source>
        <dbReference type="ARBA" id="ARBA00023268"/>
    </source>
</evidence>
<dbReference type="EMBL" id="AVOT02012081">
    <property type="protein sequence ID" value="MBW0493471.1"/>
    <property type="molecule type" value="Genomic_DNA"/>
</dbReference>
<dbReference type="Gene3D" id="3.30.70.270">
    <property type="match status" value="2"/>
</dbReference>
<sequence length="605" mass="69826">MSIYEYTRMSFGIKNAPAHFQRMMDTIFQEEILEGSMVVYIEDIIIYSETWEDQVHYMDRVLSKCKVINLKTSLKKCNFGQHELSALGHKVSGLSLPIDQDKVEAVLEKPVPKSIKEMQSFLGFASYYGNHIKNFDHITSSLYKLCSKDVVLEINKERRDSYERIKHEITTAPVLILPDFELPFKLSIDAACSQSLGAALHQRQSVDGEPREGVICYISRQLKDSEARYGATQTECLCLVWALEKPHYHLEGAVFEIDRKKILPLSEWAPESGTLDSGNTDSEGKETPILGISSSEGHNEFFSAVLKYYAKHKHCGILLQLLQQKYRSAELESQLEEPWLRAYKDNKFFLIDGLLYHRQTHTSAHTVVDRDHISLNLQECHDYPYMGYMSEDRARERVAITAWWPRWDQELSEYINTCERCQKSNRKHGKKYGLLQHIEEPKRPWETINMDWVTGLVPGGKENYNTCLIIVDRFSKSMGCLPCQKEDTAMDTALLFWNNIISTCGVPKIIISDRDPKFTSEFWTNLYYMLGTKLAFSTAYHPQTDGLAERMIQTMEDILRRFCAYGMEYKDLEGYTHDKVTLLPAVQLAYNTSQHSTTGKTPLHW</sequence>
<dbReference type="InterPro" id="IPR043128">
    <property type="entry name" value="Rev_trsase/Diguanyl_cyclase"/>
</dbReference>
<accession>A0A9Q3CY93</accession>
<dbReference type="Gene3D" id="1.10.340.70">
    <property type="match status" value="1"/>
</dbReference>
<dbReference type="Pfam" id="PF00078">
    <property type="entry name" value="RVT_1"/>
    <property type="match status" value="1"/>
</dbReference>
<dbReference type="GO" id="GO:0015074">
    <property type="term" value="P:DNA integration"/>
    <property type="evidence" value="ECO:0007669"/>
    <property type="project" value="InterPro"/>
</dbReference>
<organism evidence="4 5">
    <name type="scientific">Austropuccinia psidii MF-1</name>
    <dbReference type="NCBI Taxonomy" id="1389203"/>
    <lineage>
        <taxon>Eukaryota</taxon>
        <taxon>Fungi</taxon>
        <taxon>Dikarya</taxon>
        <taxon>Basidiomycota</taxon>
        <taxon>Pucciniomycotina</taxon>
        <taxon>Pucciniomycetes</taxon>
        <taxon>Pucciniales</taxon>
        <taxon>Sphaerophragmiaceae</taxon>
        <taxon>Austropuccinia</taxon>
    </lineage>
</organism>
<feature type="domain" description="Integrase catalytic" evidence="3">
    <location>
        <begin position="440"/>
        <end position="605"/>
    </location>
</feature>
<dbReference type="PANTHER" id="PTHR37984:SF5">
    <property type="entry name" value="PROTEIN NYNRIN-LIKE"/>
    <property type="match status" value="1"/>
</dbReference>
<protein>
    <recommendedName>
        <fullName evidence="3">Integrase catalytic domain-containing protein</fullName>
    </recommendedName>
</protein>
<dbReference type="GO" id="GO:0005634">
    <property type="term" value="C:nucleus"/>
    <property type="evidence" value="ECO:0007669"/>
    <property type="project" value="UniProtKB-ARBA"/>
</dbReference>
<dbReference type="PANTHER" id="PTHR37984">
    <property type="entry name" value="PROTEIN CBG26694"/>
    <property type="match status" value="1"/>
</dbReference>
<dbReference type="InterPro" id="IPR001584">
    <property type="entry name" value="Integrase_cat-core"/>
</dbReference>
<dbReference type="GO" id="GO:0003723">
    <property type="term" value="F:RNA binding"/>
    <property type="evidence" value="ECO:0007669"/>
    <property type="project" value="UniProtKB-KW"/>
</dbReference>
<dbReference type="FunFam" id="3.30.70.270:FF:000020">
    <property type="entry name" value="Transposon Tf2-6 polyprotein-like Protein"/>
    <property type="match status" value="1"/>
</dbReference>
<dbReference type="InterPro" id="IPR036397">
    <property type="entry name" value="RNaseH_sf"/>
</dbReference>
<dbReference type="InterPro" id="IPR012337">
    <property type="entry name" value="RNaseH-like_sf"/>
</dbReference>
<dbReference type="InterPro" id="IPR043502">
    <property type="entry name" value="DNA/RNA_pol_sf"/>
</dbReference>
<evidence type="ECO:0000256" key="1">
    <source>
        <dbReference type="ARBA" id="ARBA00022884"/>
    </source>
</evidence>
<evidence type="ECO:0000259" key="3">
    <source>
        <dbReference type="PROSITE" id="PS50994"/>
    </source>
</evidence>
<dbReference type="OrthoDB" id="4358334at2759"/>
<dbReference type="InterPro" id="IPR041588">
    <property type="entry name" value="Integrase_H2C2"/>
</dbReference>
<dbReference type="AlphaFoldDB" id="A0A9Q3CY93"/>
<keyword evidence="5" id="KW-1185">Reference proteome</keyword>
<dbReference type="Gene3D" id="3.30.420.10">
    <property type="entry name" value="Ribonuclease H-like superfamily/Ribonuclease H"/>
    <property type="match status" value="1"/>
</dbReference>
<name>A0A9Q3CY93_9BASI</name>
<comment type="caution">
    <text evidence="4">The sequence shown here is derived from an EMBL/GenBank/DDBJ whole genome shotgun (WGS) entry which is preliminary data.</text>
</comment>
<proteinExistence type="predicted"/>
<dbReference type="PROSITE" id="PS50994">
    <property type="entry name" value="INTEGRASE"/>
    <property type="match status" value="1"/>
</dbReference>
<dbReference type="Pfam" id="PF17921">
    <property type="entry name" value="Integrase_H2C2"/>
    <property type="match status" value="1"/>
</dbReference>
<dbReference type="Proteomes" id="UP000765509">
    <property type="component" value="Unassembled WGS sequence"/>
</dbReference>
<gene>
    <name evidence="4" type="ORF">O181_033186</name>
</gene>
<dbReference type="InterPro" id="IPR000477">
    <property type="entry name" value="RT_dom"/>
</dbReference>
<dbReference type="InterPro" id="IPR050951">
    <property type="entry name" value="Retrovirus_Pol_polyprotein"/>
</dbReference>
<dbReference type="SUPFAM" id="SSF56672">
    <property type="entry name" value="DNA/RNA polymerases"/>
    <property type="match status" value="1"/>
</dbReference>
<evidence type="ECO:0000313" key="5">
    <source>
        <dbReference type="Proteomes" id="UP000765509"/>
    </source>
</evidence>
<dbReference type="Pfam" id="PF17919">
    <property type="entry name" value="RT_RNaseH_2"/>
    <property type="match status" value="1"/>
</dbReference>